<evidence type="ECO:0000313" key="2">
    <source>
        <dbReference type="Proteomes" id="UP000478052"/>
    </source>
</evidence>
<dbReference type="AlphaFoldDB" id="A0A6G0W9J3"/>
<evidence type="ECO:0000313" key="1">
    <source>
        <dbReference type="EMBL" id="KAF0723879.1"/>
    </source>
</evidence>
<protein>
    <submittedName>
        <fullName evidence="1">General transcription factor II-I repeat domain-containing protein 2-like</fullName>
    </submittedName>
</protein>
<comment type="caution">
    <text evidence="1">The sequence shown here is derived from an EMBL/GenBank/DDBJ whole genome shotgun (WGS) entry which is preliminary data.</text>
</comment>
<proteinExistence type="predicted"/>
<dbReference type="OrthoDB" id="10463286at2759"/>
<gene>
    <name evidence="1" type="ORF">FWK35_00023487</name>
</gene>
<sequence length="61" mass="6827">MNKNDQFGNGNPYISKLLNSPTKIANDLIITSGDYTHQYLDDIEIVEDLGNIKMCKFSMGS</sequence>
<accession>A0A6G0W9J3</accession>
<dbReference type="EMBL" id="VUJU01008942">
    <property type="protein sequence ID" value="KAF0723879.1"/>
    <property type="molecule type" value="Genomic_DNA"/>
</dbReference>
<dbReference type="Proteomes" id="UP000478052">
    <property type="component" value="Unassembled WGS sequence"/>
</dbReference>
<keyword evidence="2" id="KW-1185">Reference proteome</keyword>
<name>A0A6G0W9J3_APHCR</name>
<organism evidence="1 2">
    <name type="scientific">Aphis craccivora</name>
    <name type="common">Cowpea aphid</name>
    <dbReference type="NCBI Taxonomy" id="307492"/>
    <lineage>
        <taxon>Eukaryota</taxon>
        <taxon>Metazoa</taxon>
        <taxon>Ecdysozoa</taxon>
        <taxon>Arthropoda</taxon>
        <taxon>Hexapoda</taxon>
        <taxon>Insecta</taxon>
        <taxon>Pterygota</taxon>
        <taxon>Neoptera</taxon>
        <taxon>Paraneoptera</taxon>
        <taxon>Hemiptera</taxon>
        <taxon>Sternorrhyncha</taxon>
        <taxon>Aphidomorpha</taxon>
        <taxon>Aphidoidea</taxon>
        <taxon>Aphididae</taxon>
        <taxon>Aphidini</taxon>
        <taxon>Aphis</taxon>
        <taxon>Aphis</taxon>
    </lineage>
</organism>
<reference evidence="1 2" key="1">
    <citation type="submission" date="2019-08" db="EMBL/GenBank/DDBJ databases">
        <title>Whole genome of Aphis craccivora.</title>
        <authorList>
            <person name="Voronova N.V."/>
            <person name="Shulinski R.S."/>
            <person name="Bandarenka Y.V."/>
            <person name="Zhorov D.G."/>
            <person name="Warner D."/>
        </authorList>
    </citation>
    <scope>NUCLEOTIDE SEQUENCE [LARGE SCALE GENOMIC DNA]</scope>
    <source>
        <strain evidence="1">180601</strain>
        <tissue evidence="1">Whole Body</tissue>
    </source>
</reference>